<evidence type="ECO:0000313" key="8">
    <source>
        <dbReference type="EMBL" id="TCP05337.1"/>
    </source>
</evidence>
<dbReference type="OrthoDB" id="9806536at2"/>
<dbReference type="PANTHER" id="PTHR43413">
    <property type="entry name" value="TRANSCRIPTIONAL REGULATOR, ASNC FAMILY"/>
    <property type="match status" value="1"/>
</dbReference>
<dbReference type="Pfam" id="PF17805">
    <property type="entry name" value="AsnC_trans_reg2"/>
    <property type="match status" value="1"/>
</dbReference>
<comment type="caution">
    <text evidence="8">The sequence shown here is derived from an EMBL/GenBank/DDBJ whole genome shotgun (WGS) entry which is preliminary data.</text>
</comment>
<dbReference type="GO" id="GO:0016829">
    <property type="term" value="F:lyase activity"/>
    <property type="evidence" value="ECO:0007669"/>
    <property type="project" value="UniProtKB-KW"/>
</dbReference>
<evidence type="ECO:0000256" key="1">
    <source>
        <dbReference type="ARBA" id="ARBA00023239"/>
    </source>
</evidence>
<keyword evidence="1" id="KW-0456">Lyase</keyword>
<name>A0A4R2MK15_RUBGE</name>
<dbReference type="Proteomes" id="UP000295106">
    <property type="component" value="Unassembled WGS sequence"/>
</dbReference>
<dbReference type="GO" id="GO:0003677">
    <property type="term" value="F:DNA binding"/>
    <property type="evidence" value="ECO:0007669"/>
    <property type="project" value="UniProtKB-KW"/>
</dbReference>
<gene>
    <name evidence="8" type="ORF">EV684_101209</name>
</gene>
<dbReference type="InterPro" id="IPR053953">
    <property type="entry name" value="NirdL-like_HTH"/>
</dbReference>
<comment type="similarity">
    <text evidence="3">Belongs to the Ahb/Nir family.</text>
</comment>
<evidence type="ECO:0000256" key="3">
    <source>
        <dbReference type="ARBA" id="ARBA00023457"/>
    </source>
</evidence>
<dbReference type="PANTHER" id="PTHR43413:SF1">
    <property type="entry name" value="SIROHEME DECARBOXYLASE NIRL SUBUNIT"/>
    <property type="match status" value="1"/>
</dbReference>
<dbReference type="RefSeq" id="WP_132644348.1">
    <property type="nucleotide sequence ID" value="NZ_CP181386.1"/>
</dbReference>
<reference evidence="8 9" key="1">
    <citation type="submission" date="2019-03" db="EMBL/GenBank/DDBJ databases">
        <title>Genomic Encyclopedia of Type Strains, Phase IV (KMG-IV): sequencing the most valuable type-strain genomes for metagenomic binning, comparative biology and taxonomic classification.</title>
        <authorList>
            <person name="Goeker M."/>
        </authorList>
    </citation>
    <scope>NUCLEOTIDE SEQUENCE [LARGE SCALE GENOMIC DNA]</scope>
    <source>
        <strain evidence="8 9">DSM 1709</strain>
    </source>
</reference>
<comment type="pathway">
    <text evidence="2">Porphyrin-containing compound metabolism.</text>
</comment>
<dbReference type="Gene3D" id="3.30.70.3460">
    <property type="match status" value="1"/>
</dbReference>
<evidence type="ECO:0000256" key="4">
    <source>
        <dbReference type="ARBA" id="ARBA00023471"/>
    </source>
</evidence>
<evidence type="ECO:0000256" key="5">
    <source>
        <dbReference type="ARBA" id="ARBA00048470"/>
    </source>
</evidence>
<dbReference type="InterPro" id="IPR040523">
    <property type="entry name" value="AsnC_trans_reg2"/>
</dbReference>
<feature type="domain" description="Siroheme decarboxylase AsnC-like ligand binding" evidence="6">
    <location>
        <begin position="64"/>
        <end position="151"/>
    </location>
</feature>
<proteinExistence type="inferred from homology"/>
<dbReference type="Pfam" id="PF22451">
    <property type="entry name" value="NirdL-like_HTH"/>
    <property type="match status" value="1"/>
</dbReference>
<accession>A0A4R2MK15</accession>
<evidence type="ECO:0000259" key="7">
    <source>
        <dbReference type="Pfam" id="PF22451"/>
    </source>
</evidence>
<protein>
    <recommendedName>
        <fullName evidence="4">siroheme decarboxylase</fullName>
        <ecNumber evidence="4">4.1.1.111</ecNumber>
    </recommendedName>
</protein>
<organism evidence="8 9">
    <name type="scientific">Rubrivivax gelatinosus</name>
    <name type="common">Rhodocyclus gelatinosus</name>
    <name type="synonym">Rhodopseudomonas gelatinosa</name>
    <dbReference type="NCBI Taxonomy" id="28068"/>
    <lineage>
        <taxon>Bacteria</taxon>
        <taxon>Pseudomonadati</taxon>
        <taxon>Pseudomonadota</taxon>
        <taxon>Betaproteobacteria</taxon>
        <taxon>Burkholderiales</taxon>
        <taxon>Sphaerotilaceae</taxon>
        <taxon>Rubrivivax</taxon>
    </lineage>
</organism>
<evidence type="ECO:0000256" key="2">
    <source>
        <dbReference type="ARBA" id="ARBA00023444"/>
    </source>
</evidence>
<feature type="domain" description="Siroheme decarboxylase NirL-like HTH" evidence="7">
    <location>
        <begin position="7"/>
        <end position="53"/>
    </location>
</feature>
<dbReference type="AlphaFoldDB" id="A0A4R2MK15"/>
<dbReference type="GeneID" id="99686937"/>
<evidence type="ECO:0000259" key="6">
    <source>
        <dbReference type="Pfam" id="PF17805"/>
    </source>
</evidence>
<sequence length="157" mass="17300">MPLDAFDRELIAATQGGLPLVPRPYEAVGAMLGVPGERVRERLAQMLEQGLVRRIGAVPNHYALGFTANGMSVWDVADDQVDTLGERIGALAGVSHCYRRPRHRPVWPYNLFAMLHGRSRAEVEAQAREVETLLGSACRGHDILYSTAILKKTGLRI</sequence>
<comment type="catalytic activity">
    <reaction evidence="5">
        <text>siroheme + 2 H(+) = 12,18-didecarboxysiroheme + 2 CO2</text>
        <dbReference type="Rhea" id="RHEA:19093"/>
        <dbReference type="ChEBI" id="CHEBI:15378"/>
        <dbReference type="ChEBI" id="CHEBI:16526"/>
        <dbReference type="ChEBI" id="CHEBI:60052"/>
        <dbReference type="ChEBI" id="CHEBI:140497"/>
        <dbReference type="EC" id="4.1.1.111"/>
    </reaction>
</comment>
<dbReference type="EMBL" id="SLXD01000001">
    <property type="protein sequence ID" value="TCP05337.1"/>
    <property type="molecule type" value="Genomic_DNA"/>
</dbReference>
<evidence type="ECO:0000313" key="9">
    <source>
        <dbReference type="Proteomes" id="UP000295106"/>
    </source>
</evidence>
<dbReference type="EC" id="4.1.1.111" evidence="4"/>
<keyword evidence="8" id="KW-0238">DNA-binding</keyword>
<dbReference type="InterPro" id="IPR050684">
    <property type="entry name" value="HTH-Siroheme_Decarb"/>
</dbReference>